<feature type="compositionally biased region" description="Low complexity" evidence="1">
    <location>
        <begin position="463"/>
        <end position="473"/>
    </location>
</feature>
<feature type="region of interest" description="Disordered" evidence="1">
    <location>
        <begin position="243"/>
        <end position="281"/>
    </location>
</feature>
<feature type="domain" description="BAG" evidence="2">
    <location>
        <begin position="489"/>
        <end position="529"/>
    </location>
</feature>
<dbReference type="OMA" id="CATHAEV"/>
<dbReference type="AlphaFoldDB" id="A0A2H3JMQ7"/>
<evidence type="ECO:0000313" key="3">
    <source>
        <dbReference type="EMBL" id="PCH43171.1"/>
    </source>
</evidence>
<accession>A0A2H3JMQ7</accession>
<dbReference type="Pfam" id="PF02179">
    <property type="entry name" value="BAG"/>
    <property type="match status" value="1"/>
</dbReference>
<evidence type="ECO:0000256" key="1">
    <source>
        <dbReference type="SAM" id="MobiDB-lite"/>
    </source>
</evidence>
<proteinExistence type="predicted"/>
<protein>
    <recommendedName>
        <fullName evidence="2">BAG domain-containing protein</fullName>
    </recommendedName>
</protein>
<dbReference type="GO" id="GO:0051087">
    <property type="term" value="F:protein-folding chaperone binding"/>
    <property type="evidence" value="ECO:0007669"/>
    <property type="project" value="InterPro"/>
</dbReference>
<evidence type="ECO:0000313" key="4">
    <source>
        <dbReference type="Proteomes" id="UP000218811"/>
    </source>
</evidence>
<feature type="region of interest" description="Disordered" evidence="1">
    <location>
        <begin position="531"/>
        <end position="677"/>
    </location>
</feature>
<feature type="compositionally biased region" description="Low complexity" evidence="1">
    <location>
        <begin position="245"/>
        <end position="256"/>
    </location>
</feature>
<dbReference type="Proteomes" id="UP000218811">
    <property type="component" value="Unassembled WGS sequence"/>
</dbReference>
<feature type="compositionally biased region" description="Polar residues" evidence="1">
    <location>
        <begin position="374"/>
        <end position="403"/>
    </location>
</feature>
<organism evidence="3 4">
    <name type="scientific">Wolfiporia cocos (strain MD-104)</name>
    <name type="common">Brown rot fungus</name>
    <dbReference type="NCBI Taxonomy" id="742152"/>
    <lineage>
        <taxon>Eukaryota</taxon>
        <taxon>Fungi</taxon>
        <taxon>Dikarya</taxon>
        <taxon>Basidiomycota</taxon>
        <taxon>Agaricomycotina</taxon>
        <taxon>Agaricomycetes</taxon>
        <taxon>Polyporales</taxon>
        <taxon>Phaeolaceae</taxon>
        <taxon>Wolfiporia</taxon>
    </lineage>
</organism>
<gene>
    <name evidence="3" type="ORF">WOLCODRAFT_164293</name>
</gene>
<feature type="compositionally biased region" description="Basic and acidic residues" evidence="1">
    <location>
        <begin position="531"/>
        <end position="540"/>
    </location>
</feature>
<feature type="region of interest" description="Disordered" evidence="1">
    <location>
        <begin position="460"/>
        <end position="483"/>
    </location>
</feature>
<feature type="compositionally biased region" description="Low complexity" evidence="1">
    <location>
        <begin position="311"/>
        <end position="327"/>
    </location>
</feature>
<reference evidence="3 4" key="1">
    <citation type="journal article" date="2012" name="Science">
        <title>The Paleozoic origin of enzymatic lignin decomposition reconstructed from 31 fungal genomes.</title>
        <authorList>
            <person name="Floudas D."/>
            <person name="Binder M."/>
            <person name="Riley R."/>
            <person name="Barry K."/>
            <person name="Blanchette R.A."/>
            <person name="Henrissat B."/>
            <person name="Martinez A.T."/>
            <person name="Otillar R."/>
            <person name="Spatafora J.W."/>
            <person name="Yadav J.S."/>
            <person name="Aerts A."/>
            <person name="Benoit I."/>
            <person name="Boyd A."/>
            <person name="Carlson A."/>
            <person name="Copeland A."/>
            <person name="Coutinho P.M."/>
            <person name="de Vries R.P."/>
            <person name="Ferreira P."/>
            <person name="Findley K."/>
            <person name="Foster B."/>
            <person name="Gaskell J."/>
            <person name="Glotzer D."/>
            <person name="Gorecki P."/>
            <person name="Heitman J."/>
            <person name="Hesse C."/>
            <person name="Hori C."/>
            <person name="Igarashi K."/>
            <person name="Jurgens J.A."/>
            <person name="Kallen N."/>
            <person name="Kersten P."/>
            <person name="Kohler A."/>
            <person name="Kuees U."/>
            <person name="Kumar T.K.A."/>
            <person name="Kuo A."/>
            <person name="LaButti K."/>
            <person name="Larrondo L.F."/>
            <person name="Lindquist E."/>
            <person name="Ling A."/>
            <person name="Lombard V."/>
            <person name="Lucas S."/>
            <person name="Lundell T."/>
            <person name="Martin R."/>
            <person name="McLaughlin D.J."/>
            <person name="Morgenstern I."/>
            <person name="Morin E."/>
            <person name="Murat C."/>
            <person name="Nagy L.G."/>
            <person name="Nolan M."/>
            <person name="Ohm R.A."/>
            <person name="Patyshakuliyeva A."/>
            <person name="Rokas A."/>
            <person name="Ruiz-Duenas F.J."/>
            <person name="Sabat G."/>
            <person name="Salamov A."/>
            <person name="Samejima M."/>
            <person name="Schmutz J."/>
            <person name="Slot J.C."/>
            <person name="St John F."/>
            <person name="Stenlid J."/>
            <person name="Sun H."/>
            <person name="Sun S."/>
            <person name="Syed K."/>
            <person name="Tsang A."/>
            <person name="Wiebenga A."/>
            <person name="Young D."/>
            <person name="Pisabarro A."/>
            <person name="Eastwood D.C."/>
            <person name="Martin F."/>
            <person name="Cullen D."/>
            <person name="Grigoriev I.V."/>
            <person name="Hibbett D.S."/>
        </authorList>
    </citation>
    <scope>NUCLEOTIDE SEQUENCE [LARGE SCALE GENOMIC DNA]</scope>
    <source>
        <strain evidence="3 4">MD-104</strain>
    </source>
</reference>
<dbReference type="SUPFAM" id="SSF63491">
    <property type="entry name" value="BAG domain"/>
    <property type="match status" value="1"/>
</dbReference>
<feature type="compositionally biased region" description="Basic and acidic residues" evidence="1">
    <location>
        <begin position="271"/>
        <end position="280"/>
    </location>
</feature>
<feature type="compositionally biased region" description="Low complexity" evidence="1">
    <location>
        <begin position="650"/>
        <end position="659"/>
    </location>
</feature>
<evidence type="ECO:0000259" key="2">
    <source>
        <dbReference type="Pfam" id="PF02179"/>
    </source>
</evidence>
<dbReference type="Gene3D" id="1.20.58.120">
    <property type="entry name" value="BAG domain"/>
    <property type="match status" value="1"/>
</dbReference>
<name>A0A2H3JMQ7_WOLCO</name>
<sequence>MLVTLTPVSALYGDYAKPVSHSYYEDLVEQAALDYAISHARAETVRRQRQAEERRRYLKVSRMQAALEAARREAVLEAYYRQRQNSLRASGRRINVQAPSWPTPYIAISEEDLIRACRSRAALDRQREQDYVRAAAQPQRQHRAHEARLLASLLPSEQIGGDVARTARPSNAIPLGSRFEDRLCHEPDPDVRATLESLLQTLAPQATLRPKPVDVKGKGKAREEPIPAPAKILIRPAAVARGNATSSTSSTSHSSSYVPLVSSHDASIQRMRSDPDDKVESTVSDLMKTLYGASAVDQKASSNAAQIPAESASSSAGSATASASTSSLDQARPISLQDLLLQRMQRESDSEVRDTVQGLMSKIFGEIVPSVQVATTDSSPSRSGSPTEGVTVESASPNTTSDVTPAADAVAGSSEDTVDAAAAAAASSAASLDIIKDIEASLHTLERNFVLPSRIDFSPAPSPASTPADTPAPNGLTYTPNNSAVHSYEHSLNGLLAQLDAVESHGDADVRGRRREVVKEVERALQDIERRVEESRERESVQGIERTVGNPQGESNEPAEGVSDGHPEMEASSAADSTERIGSLSAPAGSEAKHGRGDLDAAHSSLVADNTSMDVSGDLASSTPSSELAATLPITAPATSHAGLSDVDDATSPSSSTPTLEPPAPEEGRVPSGLAVASPTSALAPVTLSDVLQNTVPDVSEEDAKNAIEEVALAQSGGDVVDIAVSPAPLPESPAPQEDTDSGAREVIHDRKQVEGTDNVQEVADITDVPGVPADQLDALFVSNDTDAPSPITPASTESDAVLLSSPPVKVPELVHSTDIMEVVSAEETDNSSEWSEVEA</sequence>
<dbReference type="OrthoDB" id="333905at2759"/>
<dbReference type="EMBL" id="KB468135">
    <property type="protein sequence ID" value="PCH43171.1"/>
    <property type="molecule type" value="Genomic_DNA"/>
</dbReference>
<keyword evidence="4" id="KW-1185">Reference proteome</keyword>
<feature type="compositionally biased region" description="Polar residues" evidence="1">
    <location>
        <begin position="607"/>
        <end position="626"/>
    </location>
</feature>
<dbReference type="InterPro" id="IPR003103">
    <property type="entry name" value="BAG_domain"/>
</dbReference>
<feature type="compositionally biased region" description="Basic and acidic residues" evidence="1">
    <location>
        <begin position="591"/>
        <end position="601"/>
    </location>
</feature>
<feature type="compositionally biased region" description="Low complexity" evidence="1">
    <location>
        <begin position="628"/>
        <end position="639"/>
    </location>
</feature>
<dbReference type="InterPro" id="IPR036533">
    <property type="entry name" value="BAG_dom_sf"/>
</dbReference>
<feature type="region of interest" description="Disordered" evidence="1">
    <location>
        <begin position="310"/>
        <end position="329"/>
    </location>
</feature>
<dbReference type="STRING" id="742152.A0A2H3JMQ7"/>
<feature type="region of interest" description="Disordered" evidence="1">
    <location>
        <begin position="374"/>
        <end position="409"/>
    </location>
</feature>